<dbReference type="EMBL" id="JANKHO010000169">
    <property type="protein sequence ID" value="KAJ3513959.1"/>
    <property type="molecule type" value="Genomic_DNA"/>
</dbReference>
<protein>
    <submittedName>
        <fullName evidence="1">Uncharacterized protein</fullName>
    </submittedName>
</protein>
<proteinExistence type="predicted"/>
<evidence type="ECO:0000313" key="1">
    <source>
        <dbReference type="EMBL" id="KAJ3513959.1"/>
    </source>
</evidence>
<gene>
    <name evidence="1" type="ORF">NLJ89_g2651</name>
</gene>
<reference evidence="1" key="1">
    <citation type="submission" date="2022-07" db="EMBL/GenBank/DDBJ databases">
        <title>Genome Sequence of Agrocybe chaxingu.</title>
        <authorList>
            <person name="Buettner E."/>
        </authorList>
    </citation>
    <scope>NUCLEOTIDE SEQUENCE</scope>
    <source>
        <strain evidence="1">MP-N11</strain>
    </source>
</reference>
<sequence length="159" mass="17492">MLKGPRGRAAIMKGGHYWRLAIPVVSFDLVACGPTGWSTNPEEMLVVRFPETGEEYIDDELTEHECEVLLGLNLCLTGNGDQLAQSSWYPLYKTFQHSGVDYGHWTGCSEAFFSIAASIQPVSKDTVAGECKLTRQPIPITKWRDNTRGSAKSLVNAVG</sequence>
<name>A0A9W8K662_9AGAR</name>
<dbReference type="OrthoDB" id="3270336at2759"/>
<organism evidence="1 2">
    <name type="scientific">Agrocybe chaxingu</name>
    <dbReference type="NCBI Taxonomy" id="84603"/>
    <lineage>
        <taxon>Eukaryota</taxon>
        <taxon>Fungi</taxon>
        <taxon>Dikarya</taxon>
        <taxon>Basidiomycota</taxon>
        <taxon>Agaricomycotina</taxon>
        <taxon>Agaricomycetes</taxon>
        <taxon>Agaricomycetidae</taxon>
        <taxon>Agaricales</taxon>
        <taxon>Agaricineae</taxon>
        <taxon>Strophariaceae</taxon>
        <taxon>Agrocybe</taxon>
    </lineage>
</organism>
<accession>A0A9W8K662</accession>
<dbReference type="AlphaFoldDB" id="A0A9W8K662"/>
<dbReference type="Proteomes" id="UP001148786">
    <property type="component" value="Unassembled WGS sequence"/>
</dbReference>
<evidence type="ECO:0000313" key="2">
    <source>
        <dbReference type="Proteomes" id="UP001148786"/>
    </source>
</evidence>
<comment type="caution">
    <text evidence="1">The sequence shown here is derived from an EMBL/GenBank/DDBJ whole genome shotgun (WGS) entry which is preliminary data.</text>
</comment>
<keyword evidence="2" id="KW-1185">Reference proteome</keyword>